<sequence length="302" mass="33416">MLHFTPDRAALIVQALWNVALLQLQGLLASLAQVSLGDLHPALAQRQEPGLGADGLDVRAAQVVLGVDELLQVDVLRHGHLGGVDLEDFPLGLGVRVGQLDLAIDAPRTDQRGVERLDAVRRHDHLDVRLGVEPVQLVQQLQHGALDLLLSAARRVVPLRANGVDFVDEDDGRGVLLSDPEHLAHQLRPLAQVLLDQLRAHNTQERGRRLVRHRLGQQRFTRAGRPVQDDAFGRADPNVLVQLRVGQRELHRLLDLLDLLLQPSDVRVGLQGRAVHLHERHQGVRVVQQDAHHAVGLVVQQH</sequence>
<keyword evidence="3" id="KW-1185">Reference proteome</keyword>
<dbReference type="EMBL" id="BPLF01000002">
    <property type="protein sequence ID" value="GIX62960.1"/>
    <property type="molecule type" value="Genomic_DNA"/>
</dbReference>
<evidence type="ECO:0000313" key="2">
    <source>
        <dbReference type="EMBL" id="GIX62960.1"/>
    </source>
</evidence>
<accession>A0AAV4LT51</accession>
<dbReference type="AlphaFoldDB" id="A0AAV4LT51"/>
<dbReference type="Proteomes" id="UP001497744">
    <property type="component" value="Unassembled WGS sequence"/>
</dbReference>
<dbReference type="GeneID" id="94194441"/>
<protein>
    <submittedName>
        <fullName evidence="2">Uncharacterized protein</fullName>
    </submittedName>
</protein>
<feature type="signal peptide" evidence="1">
    <location>
        <begin position="1"/>
        <end position="37"/>
    </location>
</feature>
<name>A0AAV4LT51_BABCB</name>
<dbReference type="RefSeq" id="XP_067715029.1">
    <property type="nucleotide sequence ID" value="XM_067858928.1"/>
</dbReference>
<gene>
    <name evidence="2" type="ORF">BcabD6B2_23950</name>
</gene>
<feature type="chain" id="PRO_5044011196" evidence="1">
    <location>
        <begin position="38"/>
        <end position="302"/>
    </location>
</feature>
<keyword evidence="1" id="KW-0732">Signal</keyword>
<evidence type="ECO:0000313" key="3">
    <source>
        <dbReference type="Proteomes" id="UP001497744"/>
    </source>
</evidence>
<evidence type="ECO:0000256" key="1">
    <source>
        <dbReference type="SAM" id="SignalP"/>
    </source>
</evidence>
<proteinExistence type="predicted"/>
<organism evidence="2 3">
    <name type="scientific">Babesia caballi</name>
    <dbReference type="NCBI Taxonomy" id="5871"/>
    <lineage>
        <taxon>Eukaryota</taxon>
        <taxon>Sar</taxon>
        <taxon>Alveolata</taxon>
        <taxon>Apicomplexa</taxon>
        <taxon>Aconoidasida</taxon>
        <taxon>Piroplasmida</taxon>
        <taxon>Babesiidae</taxon>
        <taxon>Babesia</taxon>
    </lineage>
</organism>
<reference evidence="2 3" key="1">
    <citation type="submission" date="2021-06" db="EMBL/GenBank/DDBJ databases">
        <title>Genome sequence of Babesia caballi.</title>
        <authorList>
            <person name="Yamagishi J."/>
            <person name="Kidaka T."/>
            <person name="Ochi A."/>
        </authorList>
    </citation>
    <scope>NUCLEOTIDE SEQUENCE [LARGE SCALE GENOMIC DNA]</scope>
    <source>
        <strain evidence="2">USDA-D6B2</strain>
    </source>
</reference>
<comment type="caution">
    <text evidence="2">The sequence shown here is derived from an EMBL/GenBank/DDBJ whole genome shotgun (WGS) entry which is preliminary data.</text>
</comment>